<keyword evidence="1" id="KW-0472">Membrane</keyword>
<sequence length="189" mass="21665">MVNNKIKLFLSMSIALAIIFSLTYICMDNYYSKEPNIATQNAVKEKEGLDDKTKIILFAGDKKEQEYSLADLKSKLNITENLTESELIKLLEKQGYVLDVNANNEFMFKKDATKTLEANKYYIGDKDGYLAIYKTDKDGNLKIENSADVYSDFKTVDSLGQIDKEKIRNFEFMYNSKEEAEEGLSEFLS</sequence>
<keyword evidence="1" id="KW-0812">Transmembrane</keyword>
<dbReference type="Proteomes" id="UP001189143">
    <property type="component" value="Unassembled WGS sequence"/>
</dbReference>
<evidence type="ECO:0000256" key="1">
    <source>
        <dbReference type="SAM" id="Phobius"/>
    </source>
</evidence>
<dbReference type="Proteomes" id="UP000220840">
    <property type="component" value="Unassembled WGS sequence"/>
</dbReference>
<comment type="caution">
    <text evidence="3">The sequence shown here is derived from an EMBL/GenBank/DDBJ whole genome shotgun (WGS) entry which is preliminary data.</text>
</comment>
<dbReference type="EMBL" id="CAMTCP010000248">
    <property type="protein sequence ID" value="CAI3643664.1"/>
    <property type="molecule type" value="Genomic_DNA"/>
</dbReference>
<dbReference type="OrthoDB" id="2082016at2"/>
<keyword evidence="4" id="KW-1185">Reference proteome</keyword>
<accession>A0A2A7MFZ1</accession>
<reference evidence="3 4" key="1">
    <citation type="submission" date="2017-10" db="EMBL/GenBank/DDBJ databases">
        <title>Effective Description of Clostridium neonatale sp. nov. linked to necrotizing enterocolitis in neonates and a clarification of species assignable to the genus Clostridium (Prazmowski 1880) emend. Lawson and Rainey 2016.</title>
        <authorList>
            <person name="Bernard K."/>
            <person name="Burdz T."/>
            <person name="Wiebe D."/>
            <person name="Balcewich B."/>
            <person name="Alfa M."/>
            <person name="Bernier A.-M."/>
        </authorList>
    </citation>
    <scope>NUCLEOTIDE SEQUENCE [LARGE SCALE GENOMIC DNA]</scope>
    <source>
        <strain evidence="3 4">LCDC99A005</strain>
    </source>
</reference>
<dbReference type="GeneID" id="68876965"/>
<reference evidence="2" key="2">
    <citation type="submission" date="2022-10" db="EMBL/GenBank/DDBJ databases">
        <authorList>
            <person name="Aires J."/>
            <person name="Mesa V."/>
        </authorList>
    </citation>
    <scope>NUCLEOTIDE SEQUENCE</scope>
    <source>
        <strain evidence="2">Clostridium neonatale JD116</strain>
    </source>
</reference>
<dbReference type="AlphaFoldDB" id="A0A2A7MFZ1"/>
<dbReference type="EMBL" id="PDCJ01000001">
    <property type="protein sequence ID" value="PEG30615.1"/>
    <property type="molecule type" value="Genomic_DNA"/>
</dbReference>
<dbReference type="STRING" id="137838.GCA_001458595_01958"/>
<proteinExistence type="predicted"/>
<feature type="transmembrane region" description="Helical" evidence="1">
    <location>
        <begin position="6"/>
        <end position="27"/>
    </location>
</feature>
<protein>
    <recommendedName>
        <fullName evidence="5">Bypass of forespore C C-terminal domain-containing protein</fullName>
    </recommendedName>
</protein>
<organism evidence="3 4">
    <name type="scientific">Clostridium neonatale</name>
    <dbReference type="NCBI Taxonomy" id="137838"/>
    <lineage>
        <taxon>Bacteria</taxon>
        <taxon>Bacillati</taxon>
        <taxon>Bacillota</taxon>
        <taxon>Clostridia</taxon>
        <taxon>Eubacteriales</taxon>
        <taxon>Clostridiaceae</taxon>
        <taxon>Clostridium</taxon>
    </lineage>
</organism>
<evidence type="ECO:0000313" key="4">
    <source>
        <dbReference type="Proteomes" id="UP000220840"/>
    </source>
</evidence>
<dbReference type="RefSeq" id="WP_058294786.1">
    <property type="nucleotide sequence ID" value="NZ_CAKJVD010000035.1"/>
</dbReference>
<name>A0A2A7MFZ1_9CLOT</name>
<evidence type="ECO:0000313" key="3">
    <source>
        <dbReference type="EMBL" id="PEG30615.1"/>
    </source>
</evidence>
<evidence type="ECO:0008006" key="5">
    <source>
        <dbReference type="Google" id="ProtNLM"/>
    </source>
</evidence>
<keyword evidence="1" id="KW-1133">Transmembrane helix</keyword>
<gene>
    <name evidence="2" type="ORF">CNEO2_40126</name>
    <name evidence="3" type="ORF">CQ394_02510</name>
</gene>
<evidence type="ECO:0000313" key="2">
    <source>
        <dbReference type="EMBL" id="CAI3643664.1"/>
    </source>
</evidence>